<organism evidence="6">
    <name type="scientific">Streptomyces auratus AGR0001</name>
    <dbReference type="NCBI Taxonomy" id="1160718"/>
    <lineage>
        <taxon>Bacteria</taxon>
        <taxon>Bacillati</taxon>
        <taxon>Actinomycetota</taxon>
        <taxon>Actinomycetes</taxon>
        <taxon>Kitasatosporales</taxon>
        <taxon>Streptomycetaceae</taxon>
        <taxon>Streptomyces</taxon>
    </lineage>
</organism>
<dbReference type="InterPro" id="IPR051786">
    <property type="entry name" value="ASN_synthetase/amidase"/>
</dbReference>
<dbReference type="OrthoDB" id="7053173at2"/>
<dbReference type="PATRIC" id="fig|1160718.3.peg.2676"/>
<proteinExistence type="predicted"/>
<gene>
    <name evidence="7" type="ORF">SU9_018355</name>
    <name evidence="6" type="ORF">SU9_13219</name>
</gene>
<dbReference type="eggNOG" id="COG0367">
    <property type="taxonomic scope" value="Bacteria"/>
</dbReference>
<evidence type="ECO:0000256" key="4">
    <source>
        <dbReference type="ARBA" id="ARBA00048741"/>
    </source>
</evidence>
<dbReference type="EMBL" id="CP072931">
    <property type="protein sequence ID" value="QTZ96180.1"/>
    <property type="molecule type" value="Genomic_DNA"/>
</dbReference>
<evidence type="ECO:0000256" key="1">
    <source>
        <dbReference type="ARBA" id="ARBA00005187"/>
    </source>
</evidence>
<evidence type="ECO:0000256" key="3">
    <source>
        <dbReference type="ARBA" id="ARBA00022888"/>
    </source>
</evidence>
<dbReference type="Pfam" id="PF00733">
    <property type="entry name" value="Asn_synthase"/>
    <property type="match status" value="1"/>
</dbReference>
<keyword evidence="3" id="KW-0061">Asparagine biosynthesis</keyword>
<dbReference type="KEGG" id="sauh:SU9_018355"/>
<dbReference type="InterPro" id="IPR001962">
    <property type="entry name" value="Asn_synthase"/>
</dbReference>
<protein>
    <recommendedName>
        <fullName evidence="2">asparagine synthase (glutamine-hydrolyzing)</fullName>
        <ecNumber evidence="2">6.3.5.4</ecNumber>
    </recommendedName>
</protein>
<dbReference type="STRING" id="1160718.SU9_13219"/>
<evidence type="ECO:0000313" key="7">
    <source>
        <dbReference type="EMBL" id="QTZ96180.1"/>
    </source>
</evidence>
<evidence type="ECO:0000313" key="6">
    <source>
        <dbReference type="EMBL" id="EJJ06526.1"/>
    </source>
</evidence>
<dbReference type="EMBL" id="AJGV01000085">
    <property type="protein sequence ID" value="EJJ06526.1"/>
    <property type="molecule type" value="Genomic_DNA"/>
</dbReference>
<dbReference type="HOGENOM" id="CLU_021410_0_0_11"/>
<dbReference type="AlphaFoldDB" id="J1ZXI9"/>
<keyword evidence="3" id="KW-0028">Amino-acid biosynthesis</keyword>
<comment type="pathway">
    <text evidence="1">Amino-acid biosynthesis; L-asparagine biosynthesis; L-asparagine from L-aspartate (L-Gln route): step 1/1.</text>
</comment>
<dbReference type="Proteomes" id="UP000009036">
    <property type="component" value="Chromosome"/>
</dbReference>
<evidence type="ECO:0000259" key="5">
    <source>
        <dbReference type="Pfam" id="PF00733"/>
    </source>
</evidence>
<sequence>MVLPDTADGAEIRALVPFAPARVIAHASGRPWLVGEWSQGQVRVASAGPVRLAVSGTCPVTDDGLARIAARISRLSEVDRAVPALLGSCHIVASVDGHVRFQGSASGLRRVFHTRVNGVRVAADRSDVLAAMTGAGVDEETLALHVACGLQVPFPANARSAWSGISTLAPENCLLWEGDRDRETVWWRPPEPDRSLREGTAAVRDTLAAVVGRQAPVEGRLSADLSGGLDSTSLCFLAARHTPELLTFRWGEADAGNDDAVYAGQAARLLDRAEHLVVPQHELPDIFADPALAVSAEEPLSLTRATARIRRGARLLADRGSRRHLAGHGGDELFSPMPSYLHQLMRRHPVTALKHVRAHCALKRWPLKATLAALAQPGSLPAWWREQAGLLTEPRPPLRRPALGWGLGPVRAAPWMTPEGVELAREALRRTAEWAQPLAEDLATHTMVLMIRSNTASYRLLARLYAEAGVELDMPYLDDAVIDAVLRVPAHAHAGPWRYKPLLADAMHGIVPDGIRARSTKGEFGEDIRRGLRRNLPAILDLFADSELAARGLIDTGALRLRLGGPQPDNTTAQALESLLGCETWLRTTSGPGTIPRAGDGTVPSEV</sequence>
<dbReference type="PANTHER" id="PTHR43284:SF1">
    <property type="entry name" value="ASPARAGINE SYNTHETASE"/>
    <property type="match status" value="1"/>
</dbReference>
<name>J1ZXI9_9ACTN</name>
<keyword evidence="8" id="KW-1185">Reference proteome</keyword>
<dbReference type="Gene3D" id="3.40.50.620">
    <property type="entry name" value="HUPs"/>
    <property type="match status" value="2"/>
</dbReference>
<reference evidence="7" key="2">
    <citation type="submission" date="2021-04" db="EMBL/GenBank/DDBJ databases">
        <authorList>
            <person name="Wen M.-L."/>
            <person name="Han X.-L."/>
            <person name="Xiong J."/>
        </authorList>
    </citation>
    <scope>NUCLEOTIDE SEQUENCE</scope>
    <source>
        <strain evidence="7">AGR0001</strain>
    </source>
</reference>
<accession>J1ZXI9</accession>
<dbReference type="GO" id="GO:0004066">
    <property type="term" value="F:asparagine synthase (glutamine-hydrolyzing) activity"/>
    <property type="evidence" value="ECO:0007669"/>
    <property type="project" value="UniProtKB-EC"/>
</dbReference>
<comment type="catalytic activity">
    <reaction evidence="4">
        <text>L-aspartate + L-glutamine + ATP + H2O = L-asparagine + L-glutamate + AMP + diphosphate + H(+)</text>
        <dbReference type="Rhea" id="RHEA:12228"/>
        <dbReference type="ChEBI" id="CHEBI:15377"/>
        <dbReference type="ChEBI" id="CHEBI:15378"/>
        <dbReference type="ChEBI" id="CHEBI:29985"/>
        <dbReference type="ChEBI" id="CHEBI:29991"/>
        <dbReference type="ChEBI" id="CHEBI:30616"/>
        <dbReference type="ChEBI" id="CHEBI:33019"/>
        <dbReference type="ChEBI" id="CHEBI:58048"/>
        <dbReference type="ChEBI" id="CHEBI:58359"/>
        <dbReference type="ChEBI" id="CHEBI:456215"/>
        <dbReference type="EC" id="6.3.5.4"/>
    </reaction>
</comment>
<dbReference type="RefSeq" id="WP_006604202.1">
    <property type="nucleotide sequence ID" value="NZ_CP072931.1"/>
</dbReference>
<feature type="domain" description="Asparagine synthetase" evidence="5">
    <location>
        <begin position="203"/>
        <end position="587"/>
    </location>
</feature>
<evidence type="ECO:0000256" key="2">
    <source>
        <dbReference type="ARBA" id="ARBA00012737"/>
    </source>
</evidence>
<dbReference type="GO" id="GO:0006529">
    <property type="term" value="P:asparagine biosynthetic process"/>
    <property type="evidence" value="ECO:0007669"/>
    <property type="project" value="UniProtKB-KW"/>
</dbReference>
<dbReference type="EC" id="6.3.5.4" evidence="2"/>
<evidence type="ECO:0000313" key="8">
    <source>
        <dbReference type="Proteomes" id="UP000009036"/>
    </source>
</evidence>
<reference evidence="6" key="1">
    <citation type="journal article" date="2012" name="J. Bacteriol.">
        <title>Genome Sequence of Streptomyces auratus Strain AGR0001, a Phoslactomycin-Producing Actinomycete.</title>
        <authorList>
            <person name="Han X."/>
            <person name="Li M."/>
            <person name="Ding Z."/>
            <person name="Zhao J."/>
            <person name="Ji K."/>
            <person name="Wen M."/>
            <person name="Lu T."/>
        </authorList>
    </citation>
    <scope>NUCLEOTIDE SEQUENCE [LARGE SCALE GENOMIC DNA]</scope>
    <source>
        <strain evidence="6">AGR0001</strain>
    </source>
</reference>
<dbReference type="PANTHER" id="PTHR43284">
    <property type="entry name" value="ASPARAGINE SYNTHETASE (GLUTAMINE-HYDROLYZING)"/>
    <property type="match status" value="1"/>
</dbReference>
<dbReference type="SUPFAM" id="SSF52402">
    <property type="entry name" value="Adenine nucleotide alpha hydrolases-like"/>
    <property type="match status" value="1"/>
</dbReference>
<dbReference type="InterPro" id="IPR014729">
    <property type="entry name" value="Rossmann-like_a/b/a_fold"/>
</dbReference>